<evidence type="ECO:0000313" key="3">
    <source>
        <dbReference type="Proteomes" id="UP001239445"/>
    </source>
</evidence>
<dbReference type="EMBL" id="MU839843">
    <property type="protein sequence ID" value="KAK1751174.1"/>
    <property type="molecule type" value="Genomic_DNA"/>
</dbReference>
<feature type="region of interest" description="Disordered" evidence="1">
    <location>
        <begin position="344"/>
        <end position="376"/>
    </location>
</feature>
<comment type="caution">
    <text evidence="2">The sequence shown here is derived from an EMBL/GenBank/DDBJ whole genome shotgun (WGS) entry which is preliminary data.</text>
</comment>
<gene>
    <name evidence="2" type="ORF">QBC47DRAFT_352058</name>
</gene>
<accession>A0AAJ0B5H8</accession>
<dbReference type="InterPro" id="IPR047975">
    <property type="entry name" value="Heme_bind_FMP"/>
</dbReference>
<keyword evidence="3" id="KW-1185">Reference proteome</keyword>
<dbReference type="NCBIfam" id="NF040572">
    <property type="entry name" value="heme_bind_FMP"/>
    <property type="match status" value="1"/>
</dbReference>
<evidence type="ECO:0000256" key="1">
    <source>
        <dbReference type="SAM" id="MobiDB-lite"/>
    </source>
</evidence>
<name>A0AAJ0B5H8_9PEZI</name>
<organism evidence="2 3">
    <name type="scientific">Echria macrotheca</name>
    <dbReference type="NCBI Taxonomy" id="438768"/>
    <lineage>
        <taxon>Eukaryota</taxon>
        <taxon>Fungi</taxon>
        <taxon>Dikarya</taxon>
        <taxon>Ascomycota</taxon>
        <taxon>Pezizomycotina</taxon>
        <taxon>Sordariomycetes</taxon>
        <taxon>Sordariomycetidae</taxon>
        <taxon>Sordariales</taxon>
        <taxon>Schizotheciaceae</taxon>
        <taxon>Echria</taxon>
    </lineage>
</organism>
<dbReference type="AlphaFoldDB" id="A0AAJ0B5H8"/>
<reference evidence="2" key="1">
    <citation type="submission" date="2023-06" db="EMBL/GenBank/DDBJ databases">
        <title>Genome-scale phylogeny and comparative genomics of the fungal order Sordariales.</title>
        <authorList>
            <consortium name="Lawrence Berkeley National Laboratory"/>
            <person name="Hensen N."/>
            <person name="Bonometti L."/>
            <person name="Westerberg I."/>
            <person name="Brannstrom I.O."/>
            <person name="Guillou S."/>
            <person name="Cros-Aarteil S."/>
            <person name="Calhoun S."/>
            <person name="Haridas S."/>
            <person name="Kuo A."/>
            <person name="Mondo S."/>
            <person name="Pangilinan J."/>
            <person name="Riley R."/>
            <person name="Labutti K."/>
            <person name="Andreopoulos B."/>
            <person name="Lipzen A."/>
            <person name="Chen C."/>
            <person name="Yanf M."/>
            <person name="Daum C."/>
            <person name="Ng V."/>
            <person name="Clum A."/>
            <person name="Steindorff A."/>
            <person name="Ohm R."/>
            <person name="Martin F."/>
            <person name="Silar P."/>
            <person name="Natvig D."/>
            <person name="Lalanne C."/>
            <person name="Gautier V."/>
            <person name="Ament-Velasquez S.L."/>
            <person name="Kruys A."/>
            <person name="Hutchinson M.I."/>
            <person name="Powell A.J."/>
            <person name="Barry K."/>
            <person name="Miller A.N."/>
            <person name="Grigoriev I.V."/>
            <person name="Debuchy R."/>
            <person name="Gladieux P."/>
            <person name="Thoren M.H."/>
            <person name="Johannesson H."/>
        </authorList>
    </citation>
    <scope>NUCLEOTIDE SEQUENCE</scope>
    <source>
        <strain evidence="2">PSN4</strain>
    </source>
</reference>
<proteinExistence type="predicted"/>
<protein>
    <submittedName>
        <fullName evidence="2">Uncharacterized protein</fullName>
    </submittedName>
</protein>
<sequence length="492" mass="53818">MPAGEITPGGNVIPPRNITNPAPVIGLQGFKWRGTELSPSDNTAVDEGTSDFDETPAAHAQRLLLGEPSAPPELKAVASEDVMKTQLGIDKAQQYREPLLDFPLDVFKGSYGGNGFNLIFRPRPNQIAHLKNGDGPDDNFLQINLTTEQWTFGPTLGKIPNRGSEDQKHINLHGLPYLQTVQDVTNETSGKGDRLPTNKPNGIHLEPGVFLLVPPCNAPDDKPTVVRMASIPHGTTINAQGVAPALTDKQPGKPDFHKKYKVDSRPFDLMTPDKPFTIDTFKSMDANQKNETLRFPPNLDKFNDQKEDSTGRITTAIIQNPNLVLDKANEGLNIIDHVAFTVKTGDDRDPSVPRPLDMTSKEDPKPPLPPKEGTEGIGNIAFLKPNANVEFMKSTFFIETVLYDVRVPGPLAPGETVKEVWATMPQPSLAPTPVFSITAGPKGMPEEWKTIQVPGVQIQYTQTVNLMFATLTWPHVSCATLVPTSPQPFTMK</sequence>
<evidence type="ECO:0000313" key="2">
    <source>
        <dbReference type="EMBL" id="KAK1751174.1"/>
    </source>
</evidence>
<dbReference type="Proteomes" id="UP001239445">
    <property type="component" value="Unassembled WGS sequence"/>
</dbReference>